<keyword evidence="1" id="KW-0677">Repeat</keyword>
<dbReference type="Gene3D" id="2.20.110.10">
    <property type="entry name" value="Histone H3 K4-specific methyltransferase SET7/9 N-terminal domain"/>
    <property type="match status" value="2"/>
</dbReference>
<evidence type="ECO:0000313" key="4">
    <source>
        <dbReference type="WBParaSite" id="PSAMB.scaffold1316size33083.g12352.t1"/>
    </source>
</evidence>
<evidence type="ECO:0000256" key="1">
    <source>
        <dbReference type="ARBA" id="ARBA00022737"/>
    </source>
</evidence>
<proteinExistence type="predicted"/>
<sequence>MTTGAGACKDAGHAVRGSPPNFSEVEDGVVSNHFVAKHFTISCLGSCAYTLEYALSHPIIQMNASPLTIARCNAIKDSETKATLIEWTHKWRALEQWMGKVGTYADETFNFWRERCPQNDAYTTLKKPGRFVVSHDEKSSAECQVKLVQGTSGTNKTWQSLVVFNDSIAVIERKEYSLFEFPLVWVNPVTHDMKHLVRLLSPENDVTVEFSSAQAKTDFAQSAGLWRRRVPLEKTRDGTAALPVRRQGSHSFSAKHPTFSSCRYEGGWIDAKPHGSGKLYWPDGRMYIGRFRDGVIQGLGTMRVPVEGTAMVDGRRLVDTMTGVWKNGKLNGLALVQYASGSSYEGYMKESLKHGHGVLRASNSHNLYVGAWRDDKKQGYGVFSTQRERYLGMWFDDLRHGLGAVVTIDGVFHEGLFEKDRLVKGKLLCTDGTIYDGEFNGTGICNGKGTLYVTPSDKIEGMMFGNLLAAGQLKLSNAVYSKTTFNPGTPVTSSLLEDYDRSVLLNSSTWTVPADQKWTEMFEQFISEELGIPHGARPDTTTVWSAIAASMSKIKMADCSLGIAFDDRLEKVPTDVDAEWTAVYYEMGCDFWTMAMASKFHPLSRLVQGLVEVFASSYNNIAAHKSLVDHAVVEFRSIVRRTYSVMRYLFPSLPPESEMHSFVPLPIGEDRPSEIPPTACDFVLGDFLSRSYAVLQTVYAVGCEEMDARYWERATLLNTRSDVTLLDFLDVKRHLWPIEIQEGNVLDTPMICATAKKQYYKSAINTLQLLNSVFTPTAKLRVLNDTFAEVNKCVSLHASAGDKHVWNTDDLFPVFLFVVVRAQLQRLGATIRMIDDLTPQLNRLGQIELMFTTLKASYYQIIKEKSLP</sequence>
<dbReference type="SUPFAM" id="SSF109993">
    <property type="entry name" value="VPS9 domain"/>
    <property type="match status" value="1"/>
</dbReference>
<dbReference type="InterPro" id="IPR003409">
    <property type="entry name" value="MORN"/>
</dbReference>
<dbReference type="WBParaSite" id="PSAMB.scaffold1316size33083.g12352.t1">
    <property type="protein sequence ID" value="PSAMB.scaffold1316size33083.g12352.t1"/>
    <property type="gene ID" value="PSAMB.scaffold1316size33083.g12352"/>
</dbReference>
<evidence type="ECO:0000313" key="3">
    <source>
        <dbReference type="Proteomes" id="UP000887566"/>
    </source>
</evidence>
<dbReference type="PANTHER" id="PTHR46089">
    <property type="entry name" value="ALSIN HOMOLOG"/>
    <property type="match status" value="1"/>
</dbReference>
<dbReference type="Gene3D" id="1.20.1050.80">
    <property type="entry name" value="VPS9 domain"/>
    <property type="match status" value="1"/>
</dbReference>
<dbReference type="PANTHER" id="PTHR46089:SF2">
    <property type="entry name" value="ALSIN HOMOLOG"/>
    <property type="match status" value="1"/>
</dbReference>
<dbReference type="GO" id="GO:0016197">
    <property type="term" value="P:endosomal transport"/>
    <property type="evidence" value="ECO:0007669"/>
    <property type="project" value="TreeGrafter"/>
</dbReference>
<dbReference type="GO" id="GO:0005737">
    <property type="term" value="C:cytoplasm"/>
    <property type="evidence" value="ECO:0007669"/>
    <property type="project" value="TreeGrafter"/>
</dbReference>
<dbReference type="GO" id="GO:0031267">
    <property type="term" value="F:small GTPase binding"/>
    <property type="evidence" value="ECO:0007669"/>
    <property type="project" value="TreeGrafter"/>
</dbReference>
<reference evidence="4" key="1">
    <citation type="submission" date="2022-11" db="UniProtKB">
        <authorList>
            <consortium name="WormBaseParasite"/>
        </authorList>
    </citation>
    <scope>IDENTIFICATION</scope>
</reference>
<dbReference type="Pfam" id="PF02493">
    <property type="entry name" value="MORN"/>
    <property type="match status" value="6"/>
</dbReference>
<accession>A0A914UWH9</accession>
<dbReference type="SMART" id="SM00698">
    <property type="entry name" value="MORN"/>
    <property type="match status" value="6"/>
</dbReference>
<dbReference type="Pfam" id="PF26202">
    <property type="entry name" value="HA_Alsin"/>
    <property type="match status" value="1"/>
</dbReference>
<keyword evidence="3" id="KW-1185">Reference proteome</keyword>
<dbReference type="Proteomes" id="UP000887566">
    <property type="component" value="Unplaced"/>
</dbReference>
<name>A0A914UWH9_9BILA</name>
<dbReference type="GO" id="GO:0005085">
    <property type="term" value="F:guanyl-nucleotide exchange factor activity"/>
    <property type="evidence" value="ECO:0007669"/>
    <property type="project" value="TreeGrafter"/>
</dbReference>
<dbReference type="Pfam" id="PF02204">
    <property type="entry name" value="VPS9"/>
    <property type="match status" value="1"/>
</dbReference>
<organism evidence="3 4">
    <name type="scientific">Plectus sambesii</name>
    <dbReference type="NCBI Taxonomy" id="2011161"/>
    <lineage>
        <taxon>Eukaryota</taxon>
        <taxon>Metazoa</taxon>
        <taxon>Ecdysozoa</taxon>
        <taxon>Nematoda</taxon>
        <taxon>Chromadorea</taxon>
        <taxon>Plectida</taxon>
        <taxon>Plectina</taxon>
        <taxon>Plectoidea</taxon>
        <taxon>Plectidae</taxon>
        <taxon>Plectus</taxon>
    </lineage>
</organism>
<feature type="domain" description="VPS9" evidence="2">
    <location>
        <begin position="719"/>
        <end position="868"/>
    </location>
</feature>
<evidence type="ECO:0000259" key="2">
    <source>
        <dbReference type="PROSITE" id="PS51205"/>
    </source>
</evidence>
<dbReference type="InterPro" id="IPR003123">
    <property type="entry name" value="VPS9"/>
</dbReference>
<protein>
    <submittedName>
        <fullName evidence="4">VPS9 domain-containing protein</fullName>
    </submittedName>
</protein>
<dbReference type="InterPro" id="IPR051984">
    <property type="entry name" value="Alsin"/>
</dbReference>
<dbReference type="InterPro" id="IPR037191">
    <property type="entry name" value="VPS9_dom_sf"/>
</dbReference>
<dbReference type="SUPFAM" id="SSF82185">
    <property type="entry name" value="Histone H3 K4-specific methyltransferase SET7/9 N-terminal domain"/>
    <property type="match status" value="2"/>
</dbReference>
<dbReference type="AlphaFoldDB" id="A0A914UWH9"/>
<dbReference type="InterPro" id="IPR059093">
    <property type="entry name" value="HA_Alsin"/>
</dbReference>
<dbReference type="PROSITE" id="PS51205">
    <property type="entry name" value="VPS9"/>
    <property type="match status" value="1"/>
</dbReference>